<dbReference type="Proteomes" id="UP000659654">
    <property type="component" value="Unassembled WGS sequence"/>
</dbReference>
<gene>
    <name evidence="2" type="ORF">BXYJ_LOCUS10400</name>
</gene>
<accession>A0A7I8X9V0</accession>
<keyword evidence="3" id="KW-1185">Reference proteome</keyword>
<proteinExistence type="predicted"/>
<feature type="compositionally biased region" description="Basic and acidic residues" evidence="1">
    <location>
        <begin position="24"/>
        <end position="41"/>
    </location>
</feature>
<dbReference type="EMBL" id="CAJFDI010000004">
    <property type="protein sequence ID" value="CAD5228349.1"/>
    <property type="molecule type" value="Genomic_DNA"/>
</dbReference>
<evidence type="ECO:0000313" key="3">
    <source>
        <dbReference type="Proteomes" id="UP000659654"/>
    </source>
</evidence>
<name>A0A7I8X9V0_BURXY</name>
<organism evidence="2 3">
    <name type="scientific">Bursaphelenchus xylophilus</name>
    <name type="common">Pinewood nematode worm</name>
    <name type="synonym">Aphelenchoides xylophilus</name>
    <dbReference type="NCBI Taxonomy" id="6326"/>
    <lineage>
        <taxon>Eukaryota</taxon>
        <taxon>Metazoa</taxon>
        <taxon>Ecdysozoa</taxon>
        <taxon>Nematoda</taxon>
        <taxon>Chromadorea</taxon>
        <taxon>Rhabditida</taxon>
        <taxon>Tylenchina</taxon>
        <taxon>Tylenchomorpha</taxon>
        <taxon>Aphelenchoidea</taxon>
        <taxon>Aphelenchoididae</taxon>
        <taxon>Bursaphelenchus</taxon>
    </lineage>
</organism>
<dbReference type="EMBL" id="CAJFCV020000004">
    <property type="protein sequence ID" value="CAG9118925.1"/>
    <property type="molecule type" value="Genomic_DNA"/>
</dbReference>
<protein>
    <submittedName>
        <fullName evidence="2">(pine wood nematode) hypothetical protein</fullName>
    </submittedName>
</protein>
<evidence type="ECO:0000313" key="2">
    <source>
        <dbReference type="EMBL" id="CAD5228349.1"/>
    </source>
</evidence>
<dbReference type="Proteomes" id="UP000582659">
    <property type="component" value="Unassembled WGS sequence"/>
</dbReference>
<dbReference type="AlphaFoldDB" id="A0A7I8X9V0"/>
<sequence length="104" mass="12021">MDESIEPGPSRCDPNIDLPSIDVPPEKELREKRKKGLEKARNKLKQLKQRKIKLAEISRNVWLYKMDESMEPGTSSNDPNIDLPSTDVPPENWYVERWILCGTS</sequence>
<reference evidence="2" key="1">
    <citation type="submission" date="2020-09" db="EMBL/GenBank/DDBJ databases">
        <authorList>
            <person name="Kikuchi T."/>
        </authorList>
    </citation>
    <scope>NUCLEOTIDE SEQUENCE</scope>
    <source>
        <strain evidence="2">Ka4C1</strain>
    </source>
</reference>
<dbReference type="SMR" id="A0A7I8X9V0"/>
<feature type="region of interest" description="Disordered" evidence="1">
    <location>
        <begin position="1"/>
        <end position="42"/>
    </location>
</feature>
<comment type="caution">
    <text evidence="2">The sequence shown here is derived from an EMBL/GenBank/DDBJ whole genome shotgun (WGS) entry which is preliminary data.</text>
</comment>
<evidence type="ECO:0000256" key="1">
    <source>
        <dbReference type="SAM" id="MobiDB-lite"/>
    </source>
</evidence>